<protein>
    <submittedName>
        <fullName evidence="10">ABC transporter ATP-binding protein</fullName>
    </submittedName>
</protein>
<organism evidence="10 11">
    <name type="scientific">Glycomyces luteolus</name>
    <dbReference type="NCBI Taxonomy" id="2670330"/>
    <lineage>
        <taxon>Bacteria</taxon>
        <taxon>Bacillati</taxon>
        <taxon>Actinomycetota</taxon>
        <taxon>Actinomycetes</taxon>
        <taxon>Glycomycetales</taxon>
        <taxon>Glycomycetaceae</taxon>
        <taxon>Glycomyces</taxon>
    </lineage>
</organism>
<reference evidence="10" key="1">
    <citation type="submission" date="2022-12" db="EMBL/GenBank/DDBJ databases">
        <title>Gycomyces niveus sp.nov.,a novel actinomycete isolated from soil in Shouguan.</title>
        <authorList>
            <person name="Yang X."/>
        </authorList>
    </citation>
    <scope>NUCLEOTIDE SEQUENCE</scope>
    <source>
        <strain evidence="10">NEAU-A15</strain>
    </source>
</reference>
<dbReference type="GO" id="GO:0015421">
    <property type="term" value="F:ABC-type oligopeptide transporter activity"/>
    <property type="evidence" value="ECO:0007669"/>
    <property type="project" value="TreeGrafter"/>
</dbReference>
<dbReference type="PANTHER" id="PTHR43394">
    <property type="entry name" value="ATP-DEPENDENT PERMEASE MDL1, MITOCHONDRIAL"/>
    <property type="match status" value="1"/>
</dbReference>
<keyword evidence="6 7" id="KW-0472">Membrane</keyword>
<feature type="transmembrane region" description="Helical" evidence="7">
    <location>
        <begin position="24"/>
        <end position="47"/>
    </location>
</feature>
<keyword evidence="11" id="KW-1185">Reference proteome</keyword>
<evidence type="ECO:0000256" key="2">
    <source>
        <dbReference type="ARBA" id="ARBA00022692"/>
    </source>
</evidence>
<feature type="transmembrane region" description="Helical" evidence="7">
    <location>
        <begin position="152"/>
        <end position="179"/>
    </location>
</feature>
<evidence type="ECO:0000313" key="11">
    <source>
        <dbReference type="Proteomes" id="UP001146067"/>
    </source>
</evidence>
<evidence type="ECO:0000256" key="1">
    <source>
        <dbReference type="ARBA" id="ARBA00004651"/>
    </source>
</evidence>
<dbReference type="InterPro" id="IPR011527">
    <property type="entry name" value="ABC1_TM_dom"/>
</dbReference>
<comment type="caution">
    <text evidence="10">The sequence shown here is derived from an EMBL/GenBank/DDBJ whole genome shotgun (WGS) entry which is preliminary data.</text>
</comment>
<dbReference type="PANTHER" id="PTHR43394:SF1">
    <property type="entry name" value="ATP-BINDING CASSETTE SUB-FAMILY B MEMBER 10, MITOCHONDRIAL"/>
    <property type="match status" value="1"/>
</dbReference>
<dbReference type="SUPFAM" id="SSF52540">
    <property type="entry name" value="P-loop containing nucleoside triphosphate hydrolases"/>
    <property type="match status" value="1"/>
</dbReference>
<dbReference type="GO" id="GO:0005524">
    <property type="term" value="F:ATP binding"/>
    <property type="evidence" value="ECO:0007669"/>
    <property type="project" value="UniProtKB-KW"/>
</dbReference>
<dbReference type="InterPro" id="IPR003593">
    <property type="entry name" value="AAA+_ATPase"/>
</dbReference>
<keyword evidence="3" id="KW-0547">Nucleotide-binding</keyword>
<name>A0A9X3PCF0_9ACTN</name>
<proteinExistence type="predicted"/>
<feature type="transmembrane region" description="Helical" evidence="7">
    <location>
        <begin position="54"/>
        <end position="75"/>
    </location>
</feature>
<dbReference type="Gene3D" id="1.20.1560.10">
    <property type="entry name" value="ABC transporter type 1, transmembrane domain"/>
    <property type="match status" value="1"/>
</dbReference>
<dbReference type="InterPro" id="IPR036640">
    <property type="entry name" value="ABC1_TM_sf"/>
</dbReference>
<dbReference type="InterPro" id="IPR039421">
    <property type="entry name" value="Type_1_exporter"/>
</dbReference>
<dbReference type="Pfam" id="PF00005">
    <property type="entry name" value="ABC_tran"/>
    <property type="match status" value="1"/>
</dbReference>
<dbReference type="GO" id="GO:0005886">
    <property type="term" value="C:plasma membrane"/>
    <property type="evidence" value="ECO:0007669"/>
    <property type="project" value="UniProtKB-SubCell"/>
</dbReference>
<gene>
    <name evidence="10" type="ORF">O1R50_24065</name>
</gene>
<feature type="transmembrane region" description="Helical" evidence="7">
    <location>
        <begin position="250"/>
        <end position="272"/>
    </location>
</feature>
<feature type="domain" description="ABC transporter" evidence="8">
    <location>
        <begin position="345"/>
        <end position="590"/>
    </location>
</feature>
<dbReference type="InterPro" id="IPR027417">
    <property type="entry name" value="P-loop_NTPase"/>
</dbReference>
<evidence type="ECO:0000256" key="4">
    <source>
        <dbReference type="ARBA" id="ARBA00022840"/>
    </source>
</evidence>
<comment type="subcellular location">
    <subcellularLocation>
        <location evidence="1">Cell membrane</location>
        <topology evidence="1">Multi-pass membrane protein</topology>
    </subcellularLocation>
</comment>
<dbReference type="PROSITE" id="PS50893">
    <property type="entry name" value="ABC_TRANSPORTER_2"/>
    <property type="match status" value="1"/>
</dbReference>
<evidence type="ECO:0000259" key="9">
    <source>
        <dbReference type="PROSITE" id="PS50929"/>
    </source>
</evidence>
<evidence type="ECO:0000313" key="10">
    <source>
        <dbReference type="EMBL" id="MDA1362718.1"/>
    </source>
</evidence>
<dbReference type="InterPro" id="IPR003439">
    <property type="entry name" value="ABC_transporter-like_ATP-bd"/>
</dbReference>
<evidence type="ECO:0000256" key="7">
    <source>
        <dbReference type="SAM" id="Phobius"/>
    </source>
</evidence>
<dbReference type="EMBL" id="JAPZVP010000027">
    <property type="protein sequence ID" value="MDA1362718.1"/>
    <property type="molecule type" value="Genomic_DNA"/>
</dbReference>
<dbReference type="SMART" id="SM00382">
    <property type="entry name" value="AAA"/>
    <property type="match status" value="1"/>
</dbReference>
<evidence type="ECO:0000256" key="3">
    <source>
        <dbReference type="ARBA" id="ARBA00022741"/>
    </source>
</evidence>
<keyword evidence="4 10" id="KW-0067">ATP-binding</keyword>
<feature type="domain" description="ABC transmembrane type-1" evidence="9">
    <location>
        <begin position="139"/>
        <end position="310"/>
    </location>
</feature>
<keyword evidence="5 7" id="KW-1133">Transmembrane helix</keyword>
<evidence type="ECO:0000259" key="8">
    <source>
        <dbReference type="PROSITE" id="PS50893"/>
    </source>
</evidence>
<dbReference type="Gene3D" id="3.40.50.300">
    <property type="entry name" value="P-loop containing nucleotide triphosphate hydrolases"/>
    <property type="match status" value="1"/>
</dbReference>
<dbReference type="Proteomes" id="UP001146067">
    <property type="component" value="Unassembled WGS sequence"/>
</dbReference>
<sequence>MTNISKYARLLASLLGICLRREPAVTAFLLAAMAVNAVAFAGIGLALKYTVDSMAAGAAVSAAIGGVLAALAYAADRTVSGAASAMRFHVMEKVGHIEIEPGIMRASAELPEIDHLEHQEYLDRITAIRGRSWAIVGSAWNAVEAVSMGVRLILTLLILGAASPWLLLMLPCVVLQLWFDRRAQVRLKRSELVAARNQRAQIHFFKLCISGSAGKELRVSGVGPQLVDRQVAAAEQVRASRSRALIASGCWRAVGWTVFTVGYASVIGLVAVQVADGAASVGDVMMAVTIGALLRGVLDRALQSTSDASGAARVLEPYLWLREYAERRGLSRTDVPAPRRLTDGITLSNLTFSYPGTDRNAVDDLSVTLPAGAVVAVVGEYGSGKTTLVKLLAKLHRPHSGRILVDGDDLAEIDTVAWRESLSAAFQDFGRYQTTFAESIGLGDLRHGTAASLDAAVTAADADELRSRLPDGDRTQLGSAFGGIDLSEGQWQKVALARACMRPEPVVLLLDEPTASLDAPSEQAVFESYMDRAKSLGRSIGAVTVIVSHRFSTVAGADLILVMKEGALIESGDHDELMRSGGLYKELFEIHSASYLGAGK</sequence>
<dbReference type="PROSITE" id="PS50929">
    <property type="entry name" value="ABC_TM1F"/>
    <property type="match status" value="1"/>
</dbReference>
<keyword evidence="2 7" id="KW-0812">Transmembrane</keyword>
<dbReference type="RefSeq" id="WP_270112801.1">
    <property type="nucleotide sequence ID" value="NZ_JAPZVP010000027.1"/>
</dbReference>
<dbReference type="GO" id="GO:0016887">
    <property type="term" value="F:ATP hydrolysis activity"/>
    <property type="evidence" value="ECO:0007669"/>
    <property type="project" value="InterPro"/>
</dbReference>
<dbReference type="AlphaFoldDB" id="A0A9X3PCF0"/>
<accession>A0A9X3PCF0</accession>
<evidence type="ECO:0000256" key="6">
    <source>
        <dbReference type="ARBA" id="ARBA00023136"/>
    </source>
</evidence>
<dbReference type="SUPFAM" id="SSF90123">
    <property type="entry name" value="ABC transporter transmembrane region"/>
    <property type="match status" value="1"/>
</dbReference>
<evidence type="ECO:0000256" key="5">
    <source>
        <dbReference type="ARBA" id="ARBA00022989"/>
    </source>
</evidence>